<feature type="compositionally biased region" description="Basic residues" evidence="1">
    <location>
        <begin position="1"/>
        <end position="11"/>
    </location>
</feature>
<evidence type="ECO:0000256" key="1">
    <source>
        <dbReference type="SAM" id="MobiDB-lite"/>
    </source>
</evidence>
<dbReference type="EMBL" id="KN831945">
    <property type="protein sequence ID" value="KIO13850.1"/>
    <property type="molecule type" value="Genomic_DNA"/>
</dbReference>
<accession>A0A0C3PID6</accession>
<dbReference type="Proteomes" id="UP000054217">
    <property type="component" value="Unassembled WGS sequence"/>
</dbReference>
<feature type="region of interest" description="Disordered" evidence="1">
    <location>
        <begin position="1"/>
        <end position="46"/>
    </location>
</feature>
<proteinExistence type="predicted"/>
<protein>
    <submittedName>
        <fullName evidence="2">Uncharacterized protein</fullName>
    </submittedName>
</protein>
<sequence>MARKQFKKHRLFSSERSSSSAPNPPSSQGASRPSADVSSVAGPSANTSRKLFSRMGHLFHRSSQTPSETPTAETADTIIGSQVNVAQQAMVEMKPIPQVWQTAAGLVGQADTAVTTIQSIEAILQPLKLFNSFVTTLSNVHPYVQFALGILTAASQVLFPSLSWIPRLCSPH</sequence>
<reference evidence="3" key="2">
    <citation type="submission" date="2015-01" db="EMBL/GenBank/DDBJ databases">
        <title>Evolutionary Origins and Diversification of the Mycorrhizal Mutualists.</title>
        <authorList>
            <consortium name="DOE Joint Genome Institute"/>
            <consortium name="Mycorrhizal Genomics Consortium"/>
            <person name="Kohler A."/>
            <person name="Kuo A."/>
            <person name="Nagy L.G."/>
            <person name="Floudas D."/>
            <person name="Copeland A."/>
            <person name="Barry K.W."/>
            <person name="Cichocki N."/>
            <person name="Veneault-Fourrey C."/>
            <person name="LaButti K."/>
            <person name="Lindquist E.A."/>
            <person name="Lipzen A."/>
            <person name="Lundell T."/>
            <person name="Morin E."/>
            <person name="Murat C."/>
            <person name="Riley R."/>
            <person name="Ohm R."/>
            <person name="Sun H."/>
            <person name="Tunlid A."/>
            <person name="Henrissat B."/>
            <person name="Grigoriev I.V."/>
            <person name="Hibbett D.S."/>
            <person name="Martin F."/>
        </authorList>
    </citation>
    <scope>NUCLEOTIDE SEQUENCE [LARGE SCALE GENOMIC DNA]</scope>
    <source>
        <strain evidence="3">Marx 270</strain>
    </source>
</reference>
<name>A0A0C3PID6_PISTI</name>
<evidence type="ECO:0000313" key="2">
    <source>
        <dbReference type="EMBL" id="KIO13850.1"/>
    </source>
</evidence>
<dbReference type="STRING" id="870435.A0A0C3PID6"/>
<keyword evidence="3" id="KW-1185">Reference proteome</keyword>
<dbReference type="OrthoDB" id="2693510at2759"/>
<dbReference type="InParanoid" id="A0A0C3PID6"/>
<dbReference type="HOGENOM" id="CLU_113412_0_0_1"/>
<evidence type="ECO:0000313" key="3">
    <source>
        <dbReference type="Proteomes" id="UP000054217"/>
    </source>
</evidence>
<gene>
    <name evidence="2" type="ORF">M404DRAFT_446967</name>
</gene>
<dbReference type="AlphaFoldDB" id="A0A0C3PID6"/>
<organism evidence="2 3">
    <name type="scientific">Pisolithus tinctorius Marx 270</name>
    <dbReference type="NCBI Taxonomy" id="870435"/>
    <lineage>
        <taxon>Eukaryota</taxon>
        <taxon>Fungi</taxon>
        <taxon>Dikarya</taxon>
        <taxon>Basidiomycota</taxon>
        <taxon>Agaricomycotina</taxon>
        <taxon>Agaricomycetes</taxon>
        <taxon>Agaricomycetidae</taxon>
        <taxon>Boletales</taxon>
        <taxon>Sclerodermatineae</taxon>
        <taxon>Pisolithaceae</taxon>
        <taxon>Pisolithus</taxon>
    </lineage>
</organism>
<reference evidence="2 3" key="1">
    <citation type="submission" date="2014-04" db="EMBL/GenBank/DDBJ databases">
        <authorList>
            <consortium name="DOE Joint Genome Institute"/>
            <person name="Kuo A."/>
            <person name="Kohler A."/>
            <person name="Costa M.D."/>
            <person name="Nagy L.G."/>
            <person name="Floudas D."/>
            <person name="Copeland A."/>
            <person name="Barry K.W."/>
            <person name="Cichocki N."/>
            <person name="Veneault-Fourrey C."/>
            <person name="LaButti K."/>
            <person name="Lindquist E.A."/>
            <person name="Lipzen A."/>
            <person name="Lundell T."/>
            <person name="Morin E."/>
            <person name="Murat C."/>
            <person name="Sun H."/>
            <person name="Tunlid A."/>
            <person name="Henrissat B."/>
            <person name="Grigoriev I.V."/>
            <person name="Hibbett D.S."/>
            <person name="Martin F."/>
            <person name="Nordberg H.P."/>
            <person name="Cantor M.N."/>
            <person name="Hua S.X."/>
        </authorList>
    </citation>
    <scope>NUCLEOTIDE SEQUENCE [LARGE SCALE GENOMIC DNA]</scope>
    <source>
        <strain evidence="2 3">Marx 270</strain>
    </source>
</reference>